<dbReference type="SUPFAM" id="SSF46785">
    <property type="entry name" value="Winged helix' DNA-binding domain"/>
    <property type="match status" value="1"/>
</dbReference>
<evidence type="ECO:0000313" key="2">
    <source>
        <dbReference type="Proteomes" id="UP000068016"/>
    </source>
</evidence>
<dbReference type="EMBL" id="LPLZ01000052">
    <property type="protein sequence ID" value="KWN13395.1"/>
    <property type="molecule type" value="Genomic_DNA"/>
</dbReference>
<protein>
    <submittedName>
        <fullName evidence="1">Uncharacterized protein</fullName>
    </submittedName>
</protein>
<dbReference type="AlphaFoldDB" id="A0A108ELA8"/>
<evidence type="ECO:0000313" key="1">
    <source>
        <dbReference type="EMBL" id="KWN13395.1"/>
    </source>
</evidence>
<comment type="caution">
    <text evidence="1">The sequence shown here is derived from an EMBL/GenBank/DDBJ whole genome shotgun (WGS) entry which is preliminary data.</text>
</comment>
<dbReference type="Gene3D" id="1.10.10.10">
    <property type="entry name" value="Winged helix-like DNA-binding domain superfamily/Winged helix DNA-binding domain"/>
    <property type="match status" value="1"/>
</dbReference>
<dbReference type="InterPro" id="IPR036390">
    <property type="entry name" value="WH_DNA-bd_sf"/>
</dbReference>
<name>A0A108ELA8_9BURK</name>
<sequence length="205" mass="22478">MKRATKNMPALIAPDALHILAAMQSGRTYEPARLADNLGMPTAIVRVQLKQLEQAGKVECAMFRNDYGGYRSRVYRIDEGVPLSRHDAAQRVVEIHAGDVVNAMKPGVGYREREIAAHHSITIHQTRLLLSTLVQDARVVKLAAGSVKRNSHVYYVAGTEPGTKAAVSSRSAVVQPLADRPEYVPDHAYSLQSLRELSKAGRGRS</sequence>
<gene>
    <name evidence="1" type="ORF">WT83_19090</name>
</gene>
<proteinExistence type="predicted"/>
<organism evidence="1 2">
    <name type="scientific">Burkholderia territorii</name>
    <dbReference type="NCBI Taxonomy" id="1503055"/>
    <lineage>
        <taxon>Bacteria</taxon>
        <taxon>Pseudomonadati</taxon>
        <taxon>Pseudomonadota</taxon>
        <taxon>Betaproteobacteria</taxon>
        <taxon>Burkholderiales</taxon>
        <taxon>Burkholderiaceae</taxon>
        <taxon>Burkholderia</taxon>
        <taxon>Burkholderia cepacia complex</taxon>
    </lineage>
</organism>
<dbReference type="RefSeq" id="WP_060347732.1">
    <property type="nucleotide sequence ID" value="NZ_LPLZ01000052.1"/>
</dbReference>
<dbReference type="Proteomes" id="UP000068016">
    <property type="component" value="Unassembled WGS sequence"/>
</dbReference>
<dbReference type="InterPro" id="IPR036388">
    <property type="entry name" value="WH-like_DNA-bd_sf"/>
</dbReference>
<accession>A0A108ELA8</accession>
<reference evidence="1 2" key="1">
    <citation type="submission" date="2015-11" db="EMBL/GenBank/DDBJ databases">
        <title>Expanding the genomic diversity of Burkholderia species for the development of highly accurate diagnostics.</title>
        <authorList>
            <person name="Sahl J."/>
            <person name="Keim P."/>
            <person name="Wagner D."/>
        </authorList>
    </citation>
    <scope>NUCLEOTIDE SEQUENCE [LARGE SCALE GENOMIC DNA]</scope>
    <source>
        <strain evidence="1 2">MSMB793WGS</strain>
    </source>
</reference>